<keyword evidence="2 5" id="KW-0812">Transmembrane</keyword>
<feature type="transmembrane region" description="Helical" evidence="5">
    <location>
        <begin position="6"/>
        <end position="32"/>
    </location>
</feature>
<evidence type="ECO:0000256" key="2">
    <source>
        <dbReference type="ARBA" id="ARBA00022692"/>
    </source>
</evidence>
<feature type="transmembrane region" description="Helical" evidence="5">
    <location>
        <begin position="39"/>
        <end position="57"/>
    </location>
</feature>
<feature type="transmembrane region" description="Helical" evidence="5">
    <location>
        <begin position="201"/>
        <end position="224"/>
    </location>
</feature>
<evidence type="ECO:0000313" key="7">
    <source>
        <dbReference type="Proteomes" id="UP000190744"/>
    </source>
</evidence>
<feature type="transmembrane region" description="Helical" evidence="5">
    <location>
        <begin position="150"/>
        <end position="174"/>
    </location>
</feature>
<feature type="transmembrane region" description="Helical" evidence="5">
    <location>
        <begin position="115"/>
        <end position="138"/>
    </location>
</feature>
<evidence type="ECO:0000313" key="6">
    <source>
        <dbReference type="EMBL" id="OOQ90438.1"/>
    </source>
</evidence>
<proteinExistence type="predicted"/>
<dbReference type="Proteomes" id="UP000190744">
    <property type="component" value="Unassembled WGS sequence"/>
</dbReference>
<protein>
    <submittedName>
        <fullName evidence="6">Protein RTM1</fullName>
    </submittedName>
</protein>
<dbReference type="PANTHER" id="PTHR31465">
    <property type="entry name" value="PROTEIN RTA1-RELATED"/>
    <property type="match status" value="1"/>
</dbReference>
<evidence type="ECO:0000256" key="3">
    <source>
        <dbReference type="ARBA" id="ARBA00022989"/>
    </source>
</evidence>
<gene>
    <name evidence="6" type="primary">RTM1</name>
    <name evidence="6" type="ORF">PEBR_04816</name>
</gene>
<dbReference type="AlphaFoldDB" id="A0A1S9RZQ1"/>
<keyword evidence="4 5" id="KW-0472">Membrane</keyword>
<dbReference type="EMBL" id="LJBN01000079">
    <property type="protein sequence ID" value="OOQ90438.1"/>
    <property type="molecule type" value="Genomic_DNA"/>
</dbReference>
<evidence type="ECO:0000256" key="4">
    <source>
        <dbReference type="ARBA" id="ARBA00023136"/>
    </source>
</evidence>
<feature type="transmembrane region" description="Helical" evidence="5">
    <location>
        <begin position="239"/>
        <end position="259"/>
    </location>
</feature>
<keyword evidence="3 5" id="KW-1133">Transmembrane helix</keyword>
<name>A0A1S9RZQ1_PENBI</name>
<accession>A0A1S9RZQ1</accession>
<dbReference type="GO" id="GO:0016020">
    <property type="term" value="C:membrane"/>
    <property type="evidence" value="ECO:0007669"/>
    <property type="project" value="UniProtKB-SubCell"/>
</dbReference>
<evidence type="ECO:0000256" key="5">
    <source>
        <dbReference type="SAM" id="Phobius"/>
    </source>
</evidence>
<sequence>MNHENLYGYIPSLVAGVIFIILFSGTTIFHAVQLSKARCWYFIPFFIGGIFQIIGYVCRVIARNNLSSVGIYAMQSVLILLAPPLYAASIYMVLGRTVTYLNAENLSLVRVRWMTKIFVSGDVFSFLLQAAGGGLMASSKTSTRETGSNVVIGGLVVQLLFFGFFVVVAAIFHYRIEKNPTSKSQNEKITTRAQGWRQRNWMTVLLALYVVSALILIRCIFRLVEYKGGFNGYIMTHEAFGYIFDALLMFIAMVVMNVYHPAVILGDGKGGGMPYSEYSENVRL</sequence>
<reference evidence="7" key="1">
    <citation type="submission" date="2015-09" db="EMBL/GenBank/DDBJ databases">
        <authorList>
            <person name="Fill T.P."/>
            <person name="Baretta J.F."/>
            <person name="de Almeida L.G."/>
            <person name="Rocha M."/>
            <person name="de Souza D.H."/>
            <person name="Malavazi I."/>
            <person name="Cerdeira L.T."/>
            <person name="Hong H."/>
            <person name="Samborskyy M."/>
            <person name="de Vasconcelos A.T."/>
            <person name="Leadlay P."/>
            <person name="Rodrigues-Filho E."/>
        </authorList>
    </citation>
    <scope>NUCLEOTIDE SEQUENCE [LARGE SCALE GENOMIC DNA]</scope>
    <source>
        <strain evidence="7">LaBioMMi 136</strain>
    </source>
</reference>
<dbReference type="Pfam" id="PF04479">
    <property type="entry name" value="RTA1"/>
    <property type="match status" value="1"/>
</dbReference>
<evidence type="ECO:0000256" key="1">
    <source>
        <dbReference type="ARBA" id="ARBA00004141"/>
    </source>
</evidence>
<comment type="subcellular location">
    <subcellularLocation>
        <location evidence="1">Membrane</location>
        <topology evidence="1">Multi-pass membrane protein</topology>
    </subcellularLocation>
</comment>
<dbReference type="PANTHER" id="PTHR31465:SF1">
    <property type="entry name" value="PROTEIN RTA1-RELATED"/>
    <property type="match status" value="1"/>
</dbReference>
<dbReference type="InterPro" id="IPR007568">
    <property type="entry name" value="RTA1"/>
</dbReference>
<organism evidence="6 7">
    <name type="scientific">Penicillium brasilianum</name>
    <dbReference type="NCBI Taxonomy" id="104259"/>
    <lineage>
        <taxon>Eukaryota</taxon>
        <taxon>Fungi</taxon>
        <taxon>Dikarya</taxon>
        <taxon>Ascomycota</taxon>
        <taxon>Pezizomycotina</taxon>
        <taxon>Eurotiomycetes</taxon>
        <taxon>Eurotiomycetidae</taxon>
        <taxon>Eurotiales</taxon>
        <taxon>Aspergillaceae</taxon>
        <taxon>Penicillium</taxon>
    </lineage>
</organism>
<feature type="transmembrane region" description="Helical" evidence="5">
    <location>
        <begin position="69"/>
        <end position="94"/>
    </location>
</feature>
<comment type="caution">
    <text evidence="6">The sequence shown here is derived from an EMBL/GenBank/DDBJ whole genome shotgun (WGS) entry which is preliminary data.</text>
</comment>